<dbReference type="AlphaFoldDB" id="D6CHQ0"/>
<dbReference type="EMBL" id="FN667862">
    <property type="protein sequence ID" value="CBJ57202.1"/>
    <property type="molecule type" value="Genomic_DNA"/>
</dbReference>
<accession>D6CHQ0</accession>
<proteinExistence type="predicted"/>
<feature type="compositionally biased region" description="Polar residues" evidence="1">
    <location>
        <begin position="145"/>
        <end position="158"/>
    </location>
</feature>
<evidence type="ECO:0000313" key="2">
    <source>
        <dbReference type="EMBL" id="CBJ57202.1"/>
    </source>
</evidence>
<sequence length="158" mass="17972">MRKASILSSDTVKEFLTQYYTKEKLGENNTRIQPYMTESAYSQELSSQNDAMNQVYKDYILDYHFEKADIFVNQTTNQAIAMVSYNVTYVSDLKNANQSKTNQTETRTVKLSYSKLPGKLLVNQVQVWKSGLDDLDKATPKTLEESSSVPSLPNTTTK</sequence>
<feature type="region of interest" description="Disordered" evidence="1">
    <location>
        <begin position="139"/>
        <end position="158"/>
    </location>
</feature>
<organism evidence="2">
    <name type="scientific">Streptococcus pneumoniae</name>
    <dbReference type="NCBI Taxonomy" id="1313"/>
    <lineage>
        <taxon>Bacteria</taxon>
        <taxon>Bacillati</taxon>
        <taxon>Bacillota</taxon>
        <taxon>Bacilli</taxon>
        <taxon>Lactobacillales</taxon>
        <taxon>Streptococcaceae</taxon>
        <taxon>Streptococcus</taxon>
    </lineage>
</organism>
<evidence type="ECO:0000256" key="1">
    <source>
        <dbReference type="SAM" id="MobiDB-lite"/>
    </source>
</evidence>
<protein>
    <recommendedName>
        <fullName evidence="3">Parvulin-like peptidyl-prolyl isomerase</fullName>
    </recommendedName>
</protein>
<reference evidence="2" key="1">
    <citation type="journal article" date="2011" name="Antimicrob. Agents Chemother.">
        <title>Heterogeneity of Tn5253-Like Composite Elements in Clinical Streptococcus pneumoniae Isolates.</title>
        <authorList>
            <person name="Mingoia M."/>
            <person name="Tili E."/>
            <person name="Manso E."/>
            <person name="Varaldo P.E."/>
            <person name="Montanari M.P."/>
        </authorList>
    </citation>
    <scope>NUCLEOTIDE SEQUENCE</scope>
    <source>
        <strain evidence="2">SpnF21</strain>
    </source>
</reference>
<name>D6CHQ0_STREE</name>
<evidence type="ECO:0008006" key="3">
    <source>
        <dbReference type="Google" id="ProtNLM"/>
    </source>
</evidence>